<dbReference type="PANTHER" id="PTHR10091">
    <property type="entry name" value="ALDOSE-1-EPIMERASE"/>
    <property type="match status" value="1"/>
</dbReference>
<dbReference type="UniPathway" id="UPA00242"/>
<dbReference type="OrthoDB" id="9779408at2"/>
<dbReference type="KEGG" id="smen:SAMEA4412692_2111"/>
<accession>A0A239T0L7</accession>
<evidence type="ECO:0000256" key="4">
    <source>
        <dbReference type="ARBA" id="ARBA00013185"/>
    </source>
</evidence>
<feature type="binding site" evidence="11">
    <location>
        <begin position="171"/>
        <end position="173"/>
    </location>
    <ligand>
        <name>beta-D-galactose</name>
        <dbReference type="ChEBI" id="CHEBI:27667"/>
    </ligand>
</feature>
<evidence type="ECO:0000256" key="3">
    <source>
        <dbReference type="ARBA" id="ARBA00006206"/>
    </source>
</evidence>
<dbReference type="AlphaFoldDB" id="A0A239T0L7"/>
<keyword evidence="7 8" id="KW-0119">Carbohydrate metabolism</keyword>
<dbReference type="InterPro" id="IPR047215">
    <property type="entry name" value="Galactose_mutarotase-like"/>
</dbReference>
<evidence type="ECO:0000256" key="6">
    <source>
        <dbReference type="ARBA" id="ARBA00023235"/>
    </source>
</evidence>
<dbReference type="CDD" id="cd09019">
    <property type="entry name" value="galactose_mutarotase_like"/>
    <property type="match status" value="1"/>
</dbReference>
<dbReference type="GO" id="GO:0033499">
    <property type="term" value="P:galactose catabolic process via UDP-galactose, Leloir pathway"/>
    <property type="evidence" value="ECO:0007669"/>
    <property type="project" value="TreeGrafter"/>
</dbReference>
<feature type="binding site" evidence="10">
    <location>
        <position position="243"/>
    </location>
    <ligand>
        <name>beta-D-galactose</name>
        <dbReference type="ChEBI" id="CHEBI:27667"/>
    </ligand>
</feature>
<dbReference type="eggNOG" id="COG2017">
    <property type="taxonomic scope" value="Bacteria"/>
</dbReference>
<organism evidence="12 13">
    <name type="scientific">Streptococcus merionis</name>
    <dbReference type="NCBI Taxonomy" id="400065"/>
    <lineage>
        <taxon>Bacteria</taxon>
        <taxon>Bacillati</taxon>
        <taxon>Bacillota</taxon>
        <taxon>Bacilli</taxon>
        <taxon>Lactobacillales</taxon>
        <taxon>Streptococcaceae</taxon>
        <taxon>Streptococcus</taxon>
    </lineage>
</organism>
<evidence type="ECO:0000256" key="7">
    <source>
        <dbReference type="ARBA" id="ARBA00023277"/>
    </source>
</evidence>
<dbReference type="GO" id="GO:0006006">
    <property type="term" value="P:glucose metabolic process"/>
    <property type="evidence" value="ECO:0007669"/>
    <property type="project" value="TreeGrafter"/>
</dbReference>
<dbReference type="GO" id="GO:0005737">
    <property type="term" value="C:cytoplasm"/>
    <property type="evidence" value="ECO:0007669"/>
    <property type="project" value="TreeGrafter"/>
</dbReference>
<dbReference type="PROSITE" id="PS00545">
    <property type="entry name" value="ALDOSE_1_EPIMERASE"/>
    <property type="match status" value="1"/>
</dbReference>
<feature type="active site" description="Proton acceptor" evidence="9">
    <location>
        <position position="299"/>
    </location>
</feature>
<evidence type="ECO:0000256" key="1">
    <source>
        <dbReference type="ARBA" id="ARBA00001614"/>
    </source>
</evidence>
<sequence>MTVEMTSFGSEQAKLYQISSPTGVEVAVTNFGARIVSFLVPDGASKRNIVVSYDSDEAYRQEDIYMGAMVGPVAGRLSGAEIEVAGKRHQLTANEKGNNLHGGPESLHAAYWDAEVLNETSVAFSTLLTDGQNGFPGPIEVRVIYQLEGNRLTYTVEGKSEQDTVFNPTNHVYFNLDGDITKPIDDHQLKIQAQQYAPLKEDNTPTGQLESVDNTVFDFRELSPISQGFNRDDLQHQIAQGYDHAWVLEGNAPQVEAKSGDGKVRLTLDTDLPAVVIYTYGWPVAEGRSIVPHGAFTLETQILPDALKNPHFGDITLKAGQTFTSRTSFEVFYE</sequence>
<dbReference type="PIRSF" id="PIRSF005096">
    <property type="entry name" value="GALM"/>
    <property type="match status" value="1"/>
</dbReference>
<dbReference type="InterPro" id="IPR011013">
    <property type="entry name" value="Gal_mutarotase_sf_dom"/>
</dbReference>
<proteinExistence type="inferred from homology"/>
<name>A0A239T0L7_9STRE</name>
<dbReference type="GO" id="GO:0004034">
    <property type="term" value="F:aldose 1-epimerase activity"/>
    <property type="evidence" value="ECO:0007669"/>
    <property type="project" value="UniProtKB-EC"/>
</dbReference>
<evidence type="ECO:0000256" key="2">
    <source>
        <dbReference type="ARBA" id="ARBA00005028"/>
    </source>
</evidence>
<dbReference type="InterPro" id="IPR015443">
    <property type="entry name" value="Aldose_1-epimerase"/>
</dbReference>
<evidence type="ECO:0000313" key="12">
    <source>
        <dbReference type="EMBL" id="SNU91022.1"/>
    </source>
</evidence>
<dbReference type="GO" id="GO:0030246">
    <property type="term" value="F:carbohydrate binding"/>
    <property type="evidence" value="ECO:0007669"/>
    <property type="project" value="InterPro"/>
</dbReference>
<comment type="pathway">
    <text evidence="2 8">Carbohydrate metabolism; hexose metabolism.</text>
</comment>
<evidence type="ECO:0000256" key="11">
    <source>
        <dbReference type="PIRSR" id="PIRSR005096-3"/>
    </source>
</evidence>
<feature type="active site" description="Proton donor" evidence="9">
    <location>
        <position position="171"/>
    </location>
</feature>
<dbReference type="Gene3D" id="2.70.98.10">
    <property type="match status" value="1"/>
</dbReference>
<dbReference type="RefSeq" id="WP_018374089.1">
    <property type="nucleotide sequence ID" value="NZ_LT906439.1"/>
</dbReference>
<dbReference type="InterPro" id="IPR018052">
    <property type="entry name" value="Ald1_epimerase_CS"/>
</dbReference>
<evidence type="ECO:0000313" key="13">
    <source>
        <dbReference type="Proteomes" id="UP000215185"/>
    </source>
</evidence>
<dbReference type="SUPFAM" id="SSF74650">
    <property type="entry name" value="Galactose mutarotase-like"/>
    <property type="match status" value="1"/>
</dbReference>
<evidence type="ECO:0000256" key="8">
    <source>
        <dbReference type="PIRNR" id="PIRNR005096"/>
    </source>
</evidence>
<dbReference type="STRING" id="1123308.GCA_000380085_01556"/>
<dbReference type="Pfam" id="PF01263">
    <property type="entry name" value="Aldose_epim"/>
    <property type="match status" value="1"/>
</dbReference>
<dbReference type="InterPro" id="IPR008183">
    <property type="entry name" value="Aldose_1/G6P_1-epimerase"/>
</dbReference>
<evidence type="ECO:0000256" key="9">
    <source>
        <dbReference type="PIRSR" id="PIRSR005096-1"/>
    </source>
</evidence>
<dbReference type="EC" id="5.1.3.3" evidence="4 8"/>
<reference evidence="12 13" key="1">
    <citation type="submission" date="2017-06" db="EMBL/GenBank/DDBJ databases">
        <authorList>
            <consortium name="Pathogen Informatics"/>
        </authorList>
    </citation>
    <scope>NUCLEOTIDE SEQUENCE [LARGE SCALE GENOMIC DNA]</scope>
    <source>
        <strain evidence="12 13">NCTC13788</strain>
    </source>
</reference>
<dbReference type="EMBL" id="LT906439">
    <property type="protein sequence ID" value="SNU91022.1"/>
    <property type="molecule type" value="Genomic_DNA"/>
</dbReference>
<dbReference type="InterPro" id="IPR014718">
    <property type="entry name" value="GH-type_carb-bd"/>
</dbReference>
<keyword evidence="6 8" id="KW-0413">Isomerase</keyword>
<dbReference type="PANTHER" id="PTHR10091:SF0">
    <property type="entry name" value="GALACTOSE MUTAROTASE"/>
    <property type="match status" value="1"/>
</dbReference>
<evidence type="ECO:0000256" key="10">
    <source>
        <dbReference type="PIRSR" id="PIRSR005096-2"/>
    </source>
</evidence>
<dbReference type="Proteomes" id="UP000215185">
    <property type="component" value="Chromosome 1"/>
</dbReference>
<keyword evidence="13" id="KW-1185">Reference proteome</keyword>
<comment type="catalytic activity">
    <reaction evidence="1 8">
        <text>alpha-D-glucose = beta-D-glucose</text>
        <dbReference type="Rhea" id="RHEA:10264"/>
        <dbReference type="ChEBI" id="CHEBI:15903"/>
        <dbReference type="ChEBI" id="CHEBI:17925"/>
        <dbReference type="EC" id="5.1.3.3"/>
    </reaction>
</comment>
<protein>
    <recommendedName>
        <fullName evidence="5 8">Aldose 1-epimerase</fullName>
        <ecNumber evidence="4 8">5.1.3.3</ecNumber>
    </recommendedName>
</protein>
<comment type="similarity">
    <text evidence="3 8">Belongs to the aldose epimerase family.</text>
</comment>
<gene>
    <name evidence="12" type="primary">galM</name>
    <name evidence="12" type="ORF">SAMEA4412692_02111</name>
</gene>
<evidence type="ECO:0000256" key="5">
    <source>
        <dbReference type="ARBA" id="ARBA00014165"/>
    </source>
</evidence>